<protein>
    <submittedName>
        <fullName evidence="3">UGSC family (Seleno)protein</fullName>
    </submittedName>
</protein>
<organism evidence="3 4">
    <name type="scientific">Georgenia deserti</name>
    <dbReference type="NCBI Taxonomy" id="2093781"/>
    <lineage>
        <taxon>Bacteria</taxon>
        <taxon>Bacillati</taxon>
        <taxon>Actinomycetota</taxon>
        <taxon>Actinomycetes</taxon>
        <taxon>Micrococcales</taxon>
        <taxon>Bogoriellaceae</taxon>
        <taxon>Georgenia</taxon>
    </lineage>
</organism>
<dbReference type="InterPro" id="IPR057767">
    <property type="entry name" value="UGSC-like_dom"/>
</dbReference>
<dbReference type="NCBIfam" id="NF041046">
    <property type="entry name" value="UGSC_fam"/>
    <property type="match status" value="1"/>
</dbReference>
<evidence type="ECO:0000313" key="3">
    <source>
        <dbReference type="EMBL" id="MFD1717312.1"/>
    </source>
</evidence>
<feature type="region of interest" description="Disordered" evidence="1">
    <location>
        <begin position="1"/>
        <end position="54"/>
    </location>
</feature>
<feature type="compositionally biased region" description="Basic and acidic residues" evidence="1">
    <location>
        <begin position="23"/>
        <end position="37"/>
    </location>
</feature>
<name>A0ABW4L4J4_9MICO</name>
<dbReference type="Proteomes" id="UP001597277">
    <property type="component" value="Unassembled WGS sequence"/>
</dbReference>
<dbReference type="InterPro" id="IPR049831">
    <property type="entry name" value="UGSC_seleno"/>
</dbReference>
<feature type="domain" description="UGSC-like" evidence="2">
    <location>
        <begin position="34"/>
        <end position="201"/>
    </location>
</feature>
<evidence type="ECO:0000259" key="2">
    <source>
        <dbReference type="Pfam" id="PF24696"/>
    </source>
</evidence>
<sequence>MPNSILDPTGAVAAGNGAQPDGARPDGARPDGARPDGARPAATHAPRAGRPSDLAGLRVGLLDNTKHNARAFLEELGTLLTTEHGAQVSIAETKQNFSVPVDAERTSRYLEACDVVITGVGDCGSCSAAAVADGIRFERAGLPAAVVLTDAFDATGRTMAELQGDPDYTWIVTEHPMAVLDPEQVRERARRLLPQVVSSLTGSAP</sequence>
<proteinExistence type="predicted"/>
<comment type="caution">
    <text evidence="3">The sequence shown here is derived from an EMBL/GenBank/DDBJ whole genome shotgun (WGS) entry which is preliminary data.</text>
</comment>
<accession>A0ABW4L4J4</accession>
<reference evidence="4" key="1">
    <citation type="journal article" date="2019" name="Int. J. Syst. Evol. Microbiol.">
        <title>The Global Catalogue of Microorganisms (GCM) 10K type strain sequencing project: providing services to taxonomists for standard genome sequencing and annotation.</title>
        <authorList>
            <consortium name="The Broad Institute Genomics Platform"/>
            <consortium name="The Broad Institute Genome Sequencing Center for Infectious Disease"/>
            <person name="Wu L."/>
            <person name="Ma J."/>
        </authorList>
    </citation>
    <scope>NUCLEOTIDE SEQUENCE [LARGE SCALE GENOMIC DNA]</scope>
    <source>
        <strain evidence="4">JCM 17130</strain>
    </source>
</reference>
<gene>
    <name evidence="3" type="ORF">ACFSE6_05675</name>
</gene>
<dbReference type="Pfam" id="PF24696">
    <property type="entry name" value="UGSC"/>
    <property type="match status" value="1"/>
</dbReference>
<evidence type="ECO:0000256" key="1">
    <source>
        <dbReference type="SAM" id="MobiDB-lite"/>
    </source>
</evidence>
<keyword evidence="4" id="KW-1185">Reference proteome</keyword>
<dbReference type="EMBL" id="JBHUEE010000002">
    <property type="protein sequence ID" value="MFD1717312.1"/>
    <property type="molecule type" value="Genomic_DNA"/>
</dbReference>
<evidence type="ECO:0000313" key="4">
    <source>
        <dbReference type="Proteomes" id="UP001597277"/>
    </source>
</evidence>
<dbReference type="RefSeq" id="WP_388003295.1">
    <property type="nucleotide sequence ID" value="NZ_JBHUEE010000002.1"/>
</dbReference>